<keyword evidence="3" id="KW-1185">Reference proteome</keyword>
<gene>
    <name evidence="2" type="ORF">M752DRAFT_122032</name>
</gene>
<evidence type="ECO:0000313" key="2">
    <source>
        <dbReference type="EMBL" id="RDK45734.1"/>
    </source>
</evidence>
<protein>
    <recommendedName>
        <fullName evidence="4">Secreted protein</fullName>
    </recommendedName>
</protein>
<dbReference type="Proteomes" id="UP000254937">
    <property type="component" value="Unassembled WGS sequence"/>
</dbReference>
<dbReference type="EMBL" id="KZ851847">
    <property type="protein sequence ID" value="RDK45734.1"/>
    <property type="molecule type" value="Genomic_DNA"/>
</dbReference>
<reference evidence="2 3" key="1">
    <citation type="submission" date="2018-07" db="EMBL/GenBank/DDBJ databases">
        <title>Section-level genome sequencing of Aspergillus section Nigri to investigate inter- and intra-species variation.</title>
        <authorList>
            <consortium name="DOE Joint Genome Institute"/>
            <person name="Vesth T.C."/>
            <person name="Nybo J.L."/>
            <person name="Theobald S."/>
            <person name="Frisvad J.C."/>
            <person name="Larsen T.O."/>
            <person name="Nielsen K.F."/>
            <person name="Hoof J.B."/>
            <person name="Brandl J."/>
            <person name="Salamov A."/>
            <person name="Riley R."/>
            <person name="Gladden J.M."/>
            <person name="Phatale P."/>
            <person name="Nielsen M.T."/>
            <person name="Lyhne E.K."/>
            <person name="Kogle M.E."/>
            <person name="Strasser K."/>
            <person name="McDonnell E."/>
            <person name="Barry K."/>
            <person name="Clum A."/>
            <person name="Chen C."/>
            <person name="Nolan M."/>
            <person name="Sandor L."/>
            <person name="Kuo A."/>
            <person name="Lipzen A."/>
            <person name="Hainaut M."/>
            <person name="Drula E."/>
            <person name="Tsang A."/>
            <person name="Magnuson J.K."/>
            <person name="Henrissat B."/>
            <person name="Wiebenga A."/>
            <person name="Simmons B.A."/>
            <person name="Makela M.R."/>
            <person name="De vries R.P."/>
            <person name="Grigoriev I.V."/>
            <person name="Mortensen U.H."/>
            <person name="Baker S.E."/>
            <person name="Andersen M.R."/>
        </authorList>
    </citation>
    <scope>NUCLEOTIDE SEQUENCE [LARGE SCALE GENOMIC DNA]</scope>
    <source>
        <strain evidence="2 3">ATCC 13157</strain>
    </source>
</reference>
<sequence>MRCLATALHPNIQRFYLLACLLLGIYNSTECATPTTSSTNPAVSSHKPRSINAIGHPSSLSSHISFRLYLHPLPPYQWPDSPQ</sequence>
<keyword evidence="1" id="KW-0732">Signal</keyword>
<evidence type="ECO:0000313" key="3">
    <source>
        <dbReference type="Proteomes" id="UP000254937"/>
    </source>
</evidence>
<organism evidence="2 3">
    <name type="scientific">Aspergillus phoenicis ATCC 13157</name>
    <dbReference type="NCBI Taxonomy" id="1353007"/>
    <lineage>
        <taxon>Eukaryota</taxon>
        <taxon>Fungi</taxon>
        <taxon>Dikarya</taxon>
        <taxon>Ascomycota</taxon>
        <taxon>Pezizomycotina</taxon>
        <taxon>Eurotiomycetes</taxon>
        <taxon>Eurotiomycetidae</taxon>
        <taxon>Eurotiales</taxon>
        <taxon>Aspergillaceae</taxon>
        <taxon>Aspergillus</taxon>
    </lineage>
</organism>
<name>A0A370PUZ4_ASPPH</name>
<proteinExistence type="predicted"/>
<feature type="chain" id="PRO_5016926755" description="Secreted protein" evidence="1">
    <location>
        <begin position="32"/>
        <end position="83"/>
    </location>
</feature>
<dbReference type="AlphaFoldDB" id="A0A370PUZ4"/>
<accession>A0A370PUZ4</accession>
<evidence type="ECO:0000256" key="1">
    <source>
        <dbReference type="SAM" id="SignalP"/>
    </source>
</evidence>
<evidence type="ECO:0008006" key="4">
    <source>
        <dbReference type="Google" id="ProtNLM"/>
    </source>
</evidence>
<feature type="signal peptide" evidence="1">
    <location>
        <begin position="1"/>
        <end position="31"/>
    </location>
</feature>